<evidence type="ECO:0000313" key="8">
    <source>
        <dbReference type="Proteomes" id="UP001501791"/>
    </source>
</evidence>
<evidence type="ECO:0000256" key="2">
    <source>
        <dbReference type="ARBA" id="ARBA00009142"/>
    </source>
</evidence>
<sequence>MEFTLVLTLFLALFIGISLGLLGGGGAILAVPVLTAVTGLDASHAIPTSLLIVGATSLVSLGLHAAKKRVNWQVGLIFGLAAMAGAFLGGRLGTLVPSPVLMLSFAAVMLAAAFAMIRGGREAKDDDGSSRLPILKIILVGAAVGLVSGFVGAGGGFLIVPALTLLARFPMRTAVATSLLVITMQSAAGLQGYLVSVSIDWALAFAVAGIAVLGSFFGFWLAGRMPDRGLRKGFGWFVLVVALFVAGGEFIALLP</sequence>
<feature type="transmembrane region" description="Helical" evidence="6">
    <location>
        <begin position="201"/>
        <end position="222"/>
    </location>
</feature>
<dbReference type="InterPro" id="IPR002781">
    <property type="entry name" value="TM_pro_TauE-like"/>
</dbReference>
<dbReference type="RefSeq" id="WP_346037176.1">
    <property type="nucleotide sequence ID" value="NZ_BAAALY010000018.1"/>
</dbReference>
<comment type="caution">
    <text evidence="7">The sequence shown here is derived from an EMBL/GenBank/DDBJ whole genome shotgun (WGS) entry which is preliminary data.</text>
</comment>
<dbReference type="PANTHER" id="PTHR43701">
    <property type="entry name" value="MEMBRANE TRANSPORTER PROTEIN MJ0441-RELATED"/>
    <property type="match status" value="1"/>
</dbReference>
<feature type="transmembrane region" description="Helical" evidence="6">
    <location>
        <begin position="70"/>
        <end position="88"/>
    </location>
</feature>
<reference evidence="8" key="1">
    <citation type="journal article" date="2019" name="Int. J. Syst. Evol. Microbiol.">
        <title>The Global Catalogue of Microorganisms (GCM) 10K type strain sequencing project: providing services to taxonomists for standard genome sequencing and annotation.</title>
        <authorList>
            <consortium name="The Broad Institute Genomics Platform"/>
            <consortium name="The Broad Institute Genome Sequencing Center for Infectious Disease"/>
            <person name="Wu L."/>
            <person name="Ma J."/>
        </authorList>
    </citation>
    <scope>NUCLEOTIDE SEQUENCE [LARGE SCALE GENOMIC DNA]</scope>
    <source>
        <strain evidence="8">JCM 13319</strain>
    </source>
</reference>
<feature type="transmembrane region" description="Helical" evidence="6">
    <location>
        <begin position="175"/>
        <end position="194"/>
    </location>
</feature>
<feature type="transmembrane region" description="Helical" evidence="6">
    <location>
        <begin position="46"/>
        <end position="63"/>
    </location>
</feature>
<proteinExistence type="inferred from homology"/>
<comment type="subcellular location">
    <subcellularLocation>
        <location evidence="6">Cell membrane</location>
        <topology evidence="6">Multi-pass membrane protein</topology>
    </subcellularLocation>
    <subcellularLocation>
        <location evidence="1">Membrane</location>
        <topology evidence="1">Multi-pass membrane protein</topology>
    </subcellularLocation>
</comment>
<evidence type="ECO:0000256" key="6">
    <source>
        <dbReference type="RuleBase" id="RU363041"/>
    </source>
</evidence>
<keyword evidence="3 6" id="KW-0812">Transmembrane</keyword>
<dbReference type="Proteomes" id="UP001501791">
    <property type="component" value="Unassembled WGS sequence"/>
</dbReference>
<keyword evidence="8" id="KW-1185">Reference proteome</keyword>
<evidence type="ECO:0000256" key="1">
    <source>
        <dbReference type="ARBA" id="ARBA00004141"/>
    </source>
</evidence>
<dbReference type="EMBL" id="BAAALY010000018">
    <property type="protein sequence ID" value="GAA1559701.1"/>
    <property type="molecule type" value="Genomic_DNA"/>
</dbReference>
<feature type="transmembrane region" description="Helical" evidence="6">
    <location>
        <begin position="234"/>
        <end position="254"/>
    </location>
</feature>
<evidence type="ECO:0000256" key="5">
    <source>
        <dbReference type="ARBA" id="ARBA00023136"/>
    </source>
</evidence>
<organism evidence="7 8">
    <name type="scientific">Brevibacterium picturae</name>
    <dbReference type="NCBI Taxonomy" id="260553"/>
    <lineage>
        <taxon>Bacteria</taxon>
        <taxon>Bacillati</taxon>
        <taxon>Actinomycetota</taxon>
        <taxon>Actinomycetes</taxon>
        <taxon>Micrococcales</taxon>
        <taxon>Brevibacteriaceae</taxon>
        <taxon>Brevibacterium</taxon>
    </lineage>
</organism>
<feature type="transmembrane region" description="Helical" evidence="6">
    <location>
        <begin position="137"/>
        <end position="163"/>
    </location>
</feature>
<evidence type="ECO:0000256" key="4">
    <source>
        <dbReference type="ARBA" id="ARBA00022989"/>
    </source>
</evidence>
<dbReference type="PANTHER" id="PTHR43701:SF2">
    <property type="entry name" value="MEMBRANE TRANSPORTER PROTEIN YJNA-RELATED"/>
    <property type="match status" value="1"/>
</dbReference>
<feature type="transmembrane region" description="Helical" evidence="6">
    <location>
        <begin position="100"/>
        <end position="117"/>
    </location>
</feature>
<dbReference type="InterPro" id="IPR051598">
    <property type="entry name" value="TSUP/Inactive_protease-like"/>
</dbReference>
<dbReference type="Pfam" id="PF01925">
    <property type="entry name" value="TauE"/>
    <property type="match status" value="1"/>
</dbReference>
<evidence type="ECO:0000313" key="7">
    <source>
        <dbReference type="EMBL" id="GAA1559701.1"/>
    </source>
</evidence>
<name>A0ABP4NI66_9MICO</name>
<evidence type="ECO:0000256" key="3">
    <source>
        <dbReference type="ARBA" id="ARBA00022692"/>
    </source>
</evidence>
<keyword evidence="6" id="KW-1003">Cell membrane</keyword>
<gene>
    <name evidence="7" type="ORF">GCM10009691_37130</name>
</gene>
<keyword evidence="4 6" id="KW-1133">Transmembrane helix</keyword>
<protein>
    <recommendedName>
        <fullName evidence="6">Probable membrane transporter protein</fullName>
    </recommendedName>
</protein>
<keyword evidence="5 6" id="KW-0472">Membrane</keyword>
<comment type="similarity">
    <text evidence="2 6">Belongs to the 4-toluene sulfonate uptake permease (TSUP) (TC 2.A.102) family.</text>
</comment>
<accession>A0ABP4NI66</accession>